<dbReference type="EMBL" id="CP030118">
    <property type="protein sequence ID" value="QDL12024.1"/>
    <property type="molecule type" value="Genomic_DNA"/>
</dbReference>
<dbReference type="Proteomes" id="UP000503129">
    <property type="component" value="Chromosome"/>
</dbReference>
<accession>A0A856MPC4</accession>
<sequence>MIMEMPIQEVVPSKSYIEAEPQVIHLGLTHELRKNKIVRLLPYVAESSKILENLTLPYGTSLTPGATTGGTPTPDTYGGKPSCSTGSATHWLSLLRRGRGFGLSIKTTIHTSHQIIQNSGKTSPCPVGHPSRQVLQRGEPQRQIPTEGNPPAVLAPQRTGSPY</sequence>
<organism evidence="2 3">
    <name type="scientific">Brasilonema sennae CENA114</name>
    <dbReference type="NCBI Taxonomy" id="415709"/>
    <lineage>
        <taxon>Bacteria</taxon>
        <taxon>Bacillati</taxon>
        <taxon>Cyanobacteriota</taxon>
        <taxon>Cyanophyceae</taxon>
        <taxon>Nostocales</taxon>
        <taxon>Scytonemataceae</taxon>
        <taxon>Brasilonema</taxon>
        <taxon>Bromeliae group (in: Brasilonema)</taxon>
    </lineage>
</organism>
<gene>
    <name evidence="2" type="ORF">DP114_32690</name>
</gene>
<name>A0A856MPC4_9CYAN</name>
<dbReference type="KEGG" id="bsen:DP114_32690"/>
<protein>
    <submittedName>
        <fullName evidence="2">Uncharacterized protein</fullName>
    </submittedName>
</protein>
<feature type="compositionally biased region" description="Low complexity" evidence="1">
    <location>
        <begin position="63"/>
        <end position="81"/>
    </location>
</feature>
<keyword evidence="3" id="KW-1185">Reference proteome</keyword>
<reference evidence="2 3" key="1">
    <citation type="submission" date="2018-06" db="EMBL/GenBank/DDBJ databases">
        <title>Comparative genomics of Brasilonema spp. strains.</title>
        <authorList>
            <person name="Alvarenga D.O."/>
            <person name="Fiore M.F."/>
            <person name="Varani A.M."/>
        </authorList>
    </citation>
    <scope>NUCLEOTIDE SEQUENCE [LARGE SCALE GENOMIC DNA]</scope>
    <source>
        <strain evidence="2 3">CENA114</strain>
    </source>
</reference>
<evidence type="ECO:0000256" key="1">
    <source>
        <dbReference type="SAM" id="MobiDB-lite"/>
    </source>
</evidence>
<proteinExistence type="predicted"/>
<evidence type="ECO:0000313" key="2">
    <source>
        <dbReference type="EMBL" id="QDL12024.1"/>
    </source>
</evidence>
<evidence type="ECO:0000313" key="3">
    <source>
        <dbReference type="Proteomes" id="UP000503129"/>
    </source>
</evidence>
<feature type="region of interest" description="Disordered" evidence="1">
    <location>
        <begin position="63"/>
        <end position="83"/>
    </location>
</feature>
<dbReference type="AlphaFoldDB" id="A0A856MPC4"/>
<feature type="region of interest" description="Disordered" evidence="1">
    <location>
        <begin position="116"/>
        <end position="163"/>
    </location>
</feature>